<evidence type="ECO:0000256" key="7">
    <source>
        <dbReference type="ARBA" id="ARBA00022741"/>
    </source>
</evidence>
<keyword evidence="5" id="KW-0808">Transferase</keyword>
<evidence type="ECO:0000256" key="13">
    <source>
        <dbReference type="SAM" id="MobiDB-lite"/>
    </source>
</evidence>
<organism evidence="15 16">
    <name type="scientific">Stereocaulon virgatum</name>
    <dbReference type="NCBI Taxonomy" id="373712"/>
    <lineage>
        <taxon>Eukaryota</taxon>
        <taxon>Fungi</taxon>
        <taxon>Dikarya</taxon>
        <taxon>Ascomycota</taxon>
        <taxon>Pezizomycotina</taxon>
        <taxon>Lecanoromycetes</taxon>
        <taxon>OSLEUM clade</taxon>
        <taxon>Lecanoromycetidae</taxon>
        <taxon>Lecanorales</taxon>
        <taxon>Lecanorineae</taxon>
        <taxon>Stereocaulaceae</taxon>
        <taxon>Stereocaulon</taxon>
    </lineage>
</organism>
<evidence type="ECO:0000256" key="11">
    <source>
        <dbReference type="ARBA" id="ARBA00031871"/>
    </source>
</evidence>
<comment type="caution">
    <text evidence="15">The sequence shown here is derived from an EMBL/GenBank/DDBJ whole genome shotgun (WGS) entry which is preliminary data.</text>
</comment>
<evidence type="ECO:0000259" key="14">
    <source>
        <dbReference type="Pfam" id="PF01507"/>
    </source>
</evidence>
<dbReference type="Gene3D" id="3.40.50.620">
    <property type="entry name" value="HUPs"/>
    <property type="match status" value="1"/>
</dbReference>
<gene>
    <name evidence="15" type="ORF">N7G274_003016</name>
</gene>
<dbReference type="EC" id="2.7.7.2" evidence="2"/>
<name>A0ABR4AHK8_9LECA</name>
<keyword evidence="4" id="KW-0288">FMN</keyword>
<keyword evidence="3" id="KW-0285">Flavoprotein</keyword>
<dbReference type="InterPro" id="IPR014729">
    <property type="entry name" value="Rossmann-like_a/b/a_fold"/>
</dbReference>
<evidence type="ECO:0000256" key="3">
    <source>
        <dbReference type="ARBA" id="ARBA00022630"/>
    </source>
</evidence>
<reference evidence="15 16" key="1">
    <citation type="submission" date="2024-09" db="EMBL/GenBank/DDBJ databases">
        <title>Rethinking Asexuality: The Enigmatic Case of Functional Sexual Genes in Lepraria (Stereocaulaceae).</title>
        <authorList>
            <person name="Doellman M."/>
            <person name="Sun Y."/>
            <person name="Barcenas-Pena A."/>
            <person name="Lumbsch H.T."/>
            <person name="Grewe F."/>
        </authorList>
    </citation>
    <scope>NUCLEOTIDE SEQUENCE [LARGE SCALE GENOMIC DNA]</scope>
    <source>
        <strain evidence="15 16">Mercado 3170</strain>
    </source>
</reference>
<evidence type="ECO:0000256" key="1">
    <source>
        <dbReference type="ARBA" id="ARBA00004726"/>
    </source>
</evidence>
<evidence type="ECO:0000313" key="16">
    <source>
        <dbReference type="Proteomes" id="UP001590950"/>
    </source>
</evidence>
<evidence type="ECO:0000256" key="8">
    <source>
        <dbReference type="ARBA" id="ARBA00022827"/>
    </source>
</evidence>
<dbReference type="PANTHER" id="PTHR23293:SF9">
    <property type="entry name" value="FAD SYNTHASE"/>
    <property type="match status" value="1"/>
</dbReference>
<dbReference type="Proteomes" id="UP001590950">
    <property type="component" value="Unassembled WGS sequence"/>
</dbReference>
<feature type="region of interest" description="Disordered" evidence="13">
    <location>
        <begin position="1"/>
        <end position="23"/>
    </location>
</feature>
<evidence type="ECO:0000313" key="15">
    <source>
        <dbReference type="EMBL" id="KAL2044311.1"/>
    </source>
</evidence>
<dbReference type="InterPro" id="IPR002500">
    <property type="entry name" value="PAPS_reduct_dom"/>
</dbReference>
<dbReference type="EMBL" id="JBEFKJ010000009">
    <property type="protein sequence ID" value="KAL2044311.1"/>
    <property type="molecule type" value="Genomic_DNA"/>
</dbReference>
<evidence type="ECO:0000256" key="12">
    <source>
        <dbReference type="ARBA" id="ARBA00049494"/>
    </source>
</evidence>
<dbReference type="Pfam" id="PF01507">
    <property type="entry name" value="PAPS_reduct"/>
    <property type="match status" value="1"/>
</dbReference>
<evidence type="ECO:0000256" key="2">
    <source>
        <dbReference type="ARBA" id="ARBA00012393"/>
    </source>
</evidence>
<keyword evidence="6" id="KW-0548">Nucleotidyltransferase</keyword>
<feature type="domain" description="Phosphoadenosine phosphosulphate reductase" evidence="14">
    <location>
        <begin position="101"/>
        <end position="179"/>
    </location>
</feature>
<evidence type="ECO:0000256" key="6">
    <source>
        <dbReference type="ARBA" id="ARBA00022695"/>
    </source>
</evidence>
<protein>
    <recommendedName>
        <fullName evidence="2">FAD synthase</fullName>
        <ecNumber evidence="2">2.7.7.2</ecNumber>
    </recommendedName>
    <alternativeName>
        <fullName evidence="10">FAD pyrophosphorylase</fullName>
    </alternativeName>
    <alternativeName>
        <fullName evidence="11">FMN adenylyltransferase</fullName>
    </alternativeName>
</protein>
<keyword evidence="9" id="KW-0067">ATP-binding</keyword>
<sequence length="210" mass="23695">MPETGAETSVNGQTQPPINHEDSTPLRTLCAELHAKVEAFVQEDVETETLKNVQTQCRHSLSIISEALERYPTSTKYHLALSRYVSQKGMKAAFAEYLSGAGSSIQAIFVGTRRTDPHGASLTPFDPTDRGWPPFMRVHPVLEWRYKEVWAFLRYMRVEYCVLYERGYTSLGGTNDTHPNPRLKVEGVGGAYRPAWMLEQEGDERAGRES</sequence>
<evidence type="ECO:0000256" key="5">
    <source>
        <dbReference type="ARBA" id="ARBA00022679"/>
    </source>
</evidence>
<evidence type="ECO:0000256" key="4">
    <source>
        <dbReference type="ARBA" id="ARBA00022643"/>
    </source>
</evidence>
<comment type="pathway">
    <text evidence="1">Cofactor biosynthesis; FAD biosynthesis; FAD from FMN: step 1/1.</text>
</comment>
<keyword evidence="16" id="KW-1185">Reference proteome</keyword>
<feature type="compositionally biased region" description="Polar residues" evidence="13">
    <location>
        <begin position="1"/>
        <end position="17"/>
    </location>
</feature>
<keyword evidence="8" id="KW-0274">FAD</keyword>
<dbReference type="SUPFAM" id="SSF52402">
    <property type="entry name" value="Adenine nucleotide alpha hydrolases-like"/>
    <property type="match status" value="1"/>
</dbReference>
<keyword evidence="7" id="KW-0547">Nucleotide-binding</keyword>
<accession>A0ABR4AHK8</accession>
<evidence type="ECO:0000256" key="10">
    <source>
        <dbReference type="ARBA" id="ARBA00031145"/>
    </source>
</evidence>
<proteinExistence type="predicted"/>
<evidence type="ECO:0000256" key="9">
    <source>
        <dbReference type="ARBA" id="ARBA00022840"/>
    </source>
</evidence>
<dbReference type="PANTHER" id="PTHR23293">
    <property type="entry name" value="FAD SYNTHETASE-RELATED FMN ADENYLYLTRANSFERASE"/>
    <property type="match status" value="1"/>
</dbReference>
<comment type="catalytic activity">
    <reaction evidence="12">
        <text>FMN + ATP + H(+) = FAD + diphosphate</text>
        <dbReference type="Rhea" id="RHEA:17237"/>
        <dbReference type="ChEBI" id="CHEBI:15378"/>
        <dbReference type="ChEBI" id="CHEBI:30616"/>
        <dbReference type="ChEBI" id="CHEBI:33019"/>
        <dbReference type="ChEBI" id="CHEBI:57692"/>
        <dbReference type="ChEBI" id="CHEBI:58210"/>
        <dbReference type="EC" id="2.7.7.2"/>
    </reaction>
</comment>